<evidence type="ECO:0000313" key="1">
    <source>
        <dbReference type="EMBL" id="TGG90658.1"/>
    </source>
</evidence>
<sequence length="227" mass="25977">MSNIAGKAYAMNVVTPLKPGQRWLARLIHWLAGTRLLRSKLLGLRTLSLIHYAGWAILPRRRWPRLDSAQPSENLHYDYYLFFSNFNGSWEQYVDSFSSAIPAGLDLMWWRNVGYPGSVPRNPFHAYIEHNQFWTHHYYSAYPLATSNDVKAACRLRPALCELASRADRLSAQEFGQRYRTLLTEQQEHLGLVAESPVVSLAHQAVVERRRVEQTEPAVPPAQESGS</sequence>
<reference evidence="1 2" key="1">
    <citation type="submission" date="2019-04" db="EMBL/GenBank/DDBJ databases">
        <title>Natronospirillum operosus gen. nov., sp. nov., a haloalkaliphilic satellite isolated from decaying biomass of laboratory culture of cyanobacterium Geitlerinema sp. and proposal of Natronospirillaceae fam. nov. and Saccharospirillaceae fam. nov.</title>
        <authorList>
            <person name="Kevbrin V."/>
            <person name="Boltyanskaya Y."/>
            <person name="Koziaeva V."/>
            <person name="Grouzdev D.S."/>
            <person name="Park M."/>
            <person name="Cho J."/>
        </authorList>
    </citation>
    <scope>NUCLEOTIDE SEQUENCE [LARGE SCALE GENOMIC DNA]</scope>
    <source>
        <strain evidence="1 2">G-116</strain>
    </source>
</reference>
<accession>A0A4Z0W531</accession>
<proteinExistence type="predicted"/>
<protein>
    <submittedName>
        <fullName evidence="1">Uncharacterized protein</fullName>
    </submittedName>
</protein>
<dbReference type="OrthoDB" id="116741at2"/>
<evidence type="ECO:0000313" key="2">
    <source>
        <dbReference type="Proteomes" id="UP000297475"/>
    </source>
</evidence>
<organism evidence="1 2">
    <name type="scientific">Natronospirillum operosum</name>
    <dbReference type="NCBI Taxonomy" id="2759953"/>
    <lineage>
        <taxon>Bacteria</taxon>
        <taxon>Pseudomonadati</taxon>
        <taxon>Pseudomonadota</taxon>
        <taxon>Gammaproteobacteria</taxon>
        <taxon>Oceanospirillales</taxon>
        <taxon>Natronospirillaceae</taxon>
        <taxon>Natronospirillum</taxon>
    </lineage>
</organism>
<dbReference type="RefSeq" id="WP_135484771.1">
    <property type="nucleotide sequence ID" value="NZ_SRMF01000012.1"/>
</dbReference>
<dbReference type="AlphaFoldDB" id="A0A4Z0W531"/>
<name>A0A4Z0W531_9GAMM</name>
<keyword evidence="2" id="KW-1185">Reference proteome</keyword>
<dbReference type="Proteomes" id="UP000297475">
    <property type="component" value="Unassembled WGS sequence"/>
</dbReference>
<gene>
    <name evidence="1" type="ORF">E4656_18215</name>
</gene>
<dbReference type="EMBL" id="SRMF01000012">
    <property type="protein sequence ID" value="TGG90658.1"/>
    <property type="molecule type" value="Genomic_DNA"/>
</dbReference>
<comment type="caution">
    <text evidence="1">The sequence shown here is derived from an EMBL/GenBank/DDBJ whole genome shotgun (WGS) entry which is preliminary data.</text>
</comment>